<comment type="caution">
    <text evidence="5">The sequence shown here is derived from an EMBL/GenBank/DDBJ whole genome shotgun (WGS) entry which is preliminary data.</text>
</comment>
<keyword evidence="3" id="KW-0560">Oxidoreductase</keyword>
<dbReference type="EMBL" id="JAGPXD010000005">
    <property type="protein sequence ID" value="KAH7354531.1"/>
    <property type="molecule type" value="Genomic_DNA"/>
</dbReference>
<evidence type="ECO:0000256" key="2">
    <source>
        <dbReference type="ARBA" id="ARBA00022857"/>
    </source>
</evidence>
<evidence type="ECO:0000313" key="5">
    <source>
        <dbReference type="EMBL" id="KAH7354531.1"/>
    </source>
</evidence>
<organism evidence="5 6">
    <name type="scientific">Plectosphaerella cucumerina</name>
    <dbReference type="NCBI Taxonomy" id="40658"/>
    <lineage>
        <taxon>Eukaryota</taxon>
        <taxon>Fungi</taxon>
        <taxon>Dikarya</taxon>
        <taxon>Ascomycota</taxon>
        <taxon>Pezizomycotina</taxon>
        <taxon>Sordariomycetes</taxon>
        <taxon>Hypocreomycetidae</taxon>
        <taxon>Glomerellales</taxon>
        <taxon>Plectosphaerellaceae</taxon>
        <taxon>Plectosphaerella</taxon>
    </lineage>
</organism>
<dbReference type="InterPro" id="IPR036291">
    <property type="entry name" value="NAD(P)-bd_dom_sf"/>
</dbReference>
<keyword evidence="6" id="KW-1185">Reference proteome</keyword>
<gene>
    <name evidence="5" type="ORF">B0T11DRAFT_321219</name>
</gene>
<accession>A0A8K0X1R8</accession>
<evidence type="ECO:0000259" key="4">
    <source>
        <dbReference type="Pfam" id="PF05368"/>
    </source>
</evidence>
<dbReference type="GO" id="GO:0016491">
    <property type="term" value="F:oxidoreductase activity"/>
    <property type="evidence" value="ECO:0007669"/>
    <property type="project" value="UniProtKB-KW"/>
</dbReference>
<comment type="similarity">
    <text evidence="1">Belongs to the NmrA-type oxidoreductase family. Isoflavone reductase subfamily.</text>
</comment>
<evidence type="ECO:0000313" key="6">
    <source>
        <dbReference type="Proteomes" id="UP000813385"/>
    </source>
</evidence>
<dbReference type="InterPro" id="IPR051609">
    <property type="entry name" value="NmrA/Isoflavone_reductase-like"/>
</dbReference>
<evidence type="ECO:0000256" key="3">
    <source>
        <dbReference type="ARBA" id="ARBA00023002"/>
    </source>
</evidence>
<sequence length="228" mass="24697">MVVVAVSGGTGNVGRTLVDELVQSRKHQVFVLCRQVPSGSGSDDAEHLVVNYDDVDSLTKILESNNAETVISALSLQVPGPQAQLNLIAAADRSSTTKRFIPSEYSGYTPKRFVARLLEEDEWPQHSVISGSDKSLNQVVALLERAIGARLEVTYDRLGDLRSGKATPLVPGEETYGGQDLASIAAMLGVSVVEQEMMLQKESRLNDRFPEIKTKSIGELIAEAWSGK</sequence>
<protein>
    <recommendedName>
        <fullName evidence="4">NmrA-like domain-containing protein</fullName>
    </recommendedName>
</protein>
<dbReference type="PANTHER" id="PTHR47706:SF4">
    <property type="entry name" value="NMRA-LIKE DOMAIN-CONTAINING PROTEIN"/>
    <property type="match status" value="1"/>
</dbReference>
<dbReference type="Pfam" id="PF05368">
    <property type="entry name" value="NmrA"/>
    <property type="match status" value="1"/>
</dbReference>
<keyword evidence="2" id="KW-0521">NADP</keyword>
<dbReference type="AlphaFoldDB" id="A0A8K0X1R8"/>
<dbReference type="InterPro" id="IPR008030">
    <property type="entry name" value="NmrA-like"/>
</dbReference>
<feature type="domain" description="NmrA-like" evidence="4">
    <location>
        <begin position="4"/>
        <end position="105"/>
    </location>
</feature>
<dbReference type="SUPFAM" id="SSF51735">
    <property type="entry name" value="NAD(P)-binding Rossmann-fold domains"/>
    <property type="match status" value="1"/>
</dbReference>
<name>A0A8K0X1R8_9PEZI</name>
<proteinExistence type="inferred from homology"/>
<dbReference type="OrthoDB" id="419598at2759"/>
<dbReference type="Gene3D" id="3.40.50.720">
    <property type="entry name" value="NAD(P)-binding Rossmann-like Domain"/>
    <property type="match status" value="1"/>
</dbReference>
<reference evidence="5" key="1">
    <citation type="journal article" date="2021" name="Nat. Commun.">
        <title>Genetic determinants of endophytism in the Arabidopsis root mycobiome.</title>
        <authorList>
            <person name="Mesny F."/>
            <person name="Miyauchi S."/>
            <person name="Thiergart T."/>
            <person name="Pickel B."/>
            <person name="Atanasova L."/>
            <person name="Karlsson M."/>
            <person name="Huettel B."/>
            <person name="Barry K.W."/>
            <person name="Haridas S."/>
            <person name="Chen C."/>
            <person name="Bauer D."/>
            <person name="Andreopoulos W."/>
            <person name="Pangilinan J."/>
            <person name="LaButti K."/>
            <person name="Riley R."/>
            <person name="Lipzen A."/>
            <person name="Clum A."/>
            <person name="Drula E."/>
            <person name="Henrissat B."/>
            <person name="Kohler A."/>
            <person name="Grigoriev I.V."/>
            <person name="Martin F.M."/>
            <person name="Hacquard S."/>
        </authorList>
    </citation>
    <scope>NUCLEOTIDE SEQUENCE</scope>
    <source>
        <strain evidence="5">MPI-CAGE-AT-0016</strain>
    </source>
</reference>
<dbReference type="PANTHER" id="PTHR47706">
    <property type="entry name" value="NMRA-LIKE FAMILY PROTEIN"/>
    <property type="match status" value="1"/>
</dbReference>
<dbReference type="Proteomes" id="UP000813385">
    <property type="component" value="Unassembled WGS sequence"/>
</dbReference>
<evidence type="ECO:0000256" key="1">
    <source>
        <dbReference type="ARBA" id="ARBA00005725"/>
    </source>
</evidence>